<keyword evidence="3" id="KW-1185">Reference proteome</keyword>
<comment type="similarity">
    <text evidence="1">Belongs to the AB hydrolase superfamily. AB hydrolase 4 family.</text>
</comment>
<reference evidence="2 3" key="1">
    <citation type="submission" date="2016-04" db="EMBL/GenBank/DDBJ databases">
        <title>Evolutionary innovation and constraint leading to complex multicellularity in the Ascomycota.</title>
        <authorList>
            <person name="Cisse O."/>
            <person name="Nguyen A."/>
            <person name="Hewitt D.A."/>
            <person name="Jedd G."/>
            <person name="Stajich J.E."/>
        </authorList>
    </citation>
    <scope>NUCLEOTIDE SEQUENCE [LARGE SCALE GENOMIC DNA]</scope>
    <source>
        <strain evidence="2 3">DAH-3</strain>
    </source>
</reference>
<dbReference type="AlphaFoldDB" id="A0A1U7LSB1"/>
<dbReference type="PANTHER" id="PTHR10794">
    <property type="entry name" value="ABHYDROLASE DOMAIN-CONTAINING PROTEIN"/>
    <property type="match status" value="1"/>
</dbReference>
<dbReference type="GO" id="GO:0047372">
    <property type="term" value="F:monoacylglycerol lipase activity"/>
    <property type="evidence" value="ECO:0007669"/>
    <property type="project" value="TreeGrafter"/>
</dbReference>
<dbReference type="EMBL" id="LXFE01000360">
    <property type="protein sequence ID" value="OLL25560.1"/>
    <property type="molecule type" value="Genomic_DNA"/>
</dbReference>
<sequence length="214" mass="23799">MRKNILALTTSMQPFKFTKSVHLHHSPATVTLERPTNQSEKLSFAEVLSNGCPTLKSFHANPFLPSPHFQTLYPVFKSFEGVNHIHYARKLLETTQGGMTALDFVCTGGKDHPELPARTRFEDPAPSDDDQYMVVLLHGLAGGSNESYVRAALDGISFPAVVMNARGCGLSEVTSPHLFSAMWTEDLDNAMTYLKKIYPRRRFFVGSVIDSAHE</sequence>
<dbReference type="OrthoDB" id="5954035at2759"/>
<organism evidence="2 3">
    <name type="scientific">Neolecta irregularis (strain DAH-3)</name>
    <dbReference type="NCBI Taxonomy" id="1198029"/>
    <lineage>
        <taxon>Eukaryota</taxon>
        <taxon>Fungi</taxon>
        <taxon>Dikarya</taxon>
        <taxon>Ascomycota</taxon>
        <taxon>Taphrinomycotina</taxon>
        <taxon>Neolectales</taxon>
        <taxon>Neolectaceae</taxon>
        <taxon>Neolecta</taxon>
    </lineage>
</organism>
<comment type="caution">
    <text evidence="2">The sequence shown here is derived from an EMBL/GenBank/DDBJ whole genome shotgun (WGS) entry which is preliminary data.</text>
</comment>
<dbReference type="GO" id="GO:0051792">
    <property type="term" value="P:medium-chain fatty acid biosynthetic process"/>
    <property type="evidence" value="ECO:0007669"/>
    <property type="project" value="TreeGrafter"/>
</dbReference>
<evidence type="ECO:0000256" key="1">
    <source>
        <dbReference type="ARBA" id="ARBA00010884"/>
    </source>
</evidence>
<accession>A0A1U7LSB1</accession>
<dbReference type="SUPFAM" id="SSF53474">
    <property type="entry name" value="alpha/beta-Hydrolases"/>
    <property type="match status" value="1"/>
</dbReference>
<dbReference type="STRING" id="1198029.A0A1U7LSB1"/>
<dbReference type="InterPro" id="IPR050960">
    <property type="entry name" value="AB_hydrolase_4_sf"/>
</dbReference>
<evidence type="ECO:0000313" key="3">
    <source>
        <dbReference type="Proteomes" id="UP000186594"/>
    </source>
</evidence>
<evidence type="ECO:0000313" key="2">
    <source>
        <dbReference type="EMBL" id="OLL25560.1"/>
    </source>
</evidence>
<proteinExistence type="inferred from homology"/>
<dbReference type="GO" id="GO:0008126">
    <property type="term" value="F:acetylesterase activity"/>
    <property type="evidence" value="ECO:0007669"/>
    <property type="project" value="TreeGrafter"/>
</dbReference>
<protein>
    <submittedName>
        <fullName evidence="2">Putative esterase</fullName>
    </submittedName>
</protein>
<dbReference type="GO" id="GO:0051793">
    <property type="term" value="P:medium-chain fatty acid catabolic process"/>
    <property type="evidence" value="ECO:0007669"/>
    <property type="project" value="TreeGrafter"/>
</dbReference>
<dbReference type="Gene3D" id="3.40.50.1820">
    <property type="entry name" value="alpha/beta hydrolase"/>
    <property type="match status" value="1"/>
</dbReference>
<dbReference type="Proteomes" id="UP000186594">
    <property type="component" value="Unassembled WGS sequence"/>
</dbReference>
<gene>
    <name evidence="2" type="ORF">NEOLI_001125</name>
</gene>
<dbReference type="PANTHER" id="PTHR10794:SF63">
    <property type="entry name" value="ALPHA_BETA HYDROLASE 1, ISOFORM A"/>
    <property type="match status" value="1"/>
</dbReference>
<name>A0A1U7LSB1_NEOID</name>
<dbReference type="InterPro" id="IPR029058">
    <property type="entry name" value="AB_hydrolase_fold"/>
</dbReference>